<organism evidence="4 5">
    <name type="scientific">Ostreococcus lucimarinus (strain CCE9901)</name>
    <dbReference type="NCBI Taxonomy" id="436017"/>
    <lineage>
        <taxon>Eukaryota</taxon>
        <taxon>Viridiplantae</taxon>
        <taxon>Chlorophyta</taxon>
        <taxon>Mamiellophyceae</taxon>
        <taxon>Mamiellales</taxon>
        <taxon>Bathycoccaceae</taxon>
        <taxon>Ostreococcus</taxon>
    </lineage>
</organism>
<evidence type="ECO:0000256" key="1">
    <source>
        <dbReference type="SAM" id="MobiDB-lite"/>
    </source>
</evidence>
<accession>A4SBC1</accession>
<feature type="region of interest" description="Disordered" evidence="1">
    <location>
        <begin position="271"/>
        <end position="295"/>
    </location>
</feature>
<dbReference type="Pfam" id="PF20666">
    <property type="entry name" value="ZW10_C"/>
    <property type="match status" value="1"/>
</dbReference>
<dbReference type="Proteomes" id="UP000001568">
    <property type="component" value="Chromosome 20"/>
</dbReference>
<feature type="domain" description="Centromere/kinetochore protein zw10 C-terminal" evidence="2">
    <location>
        <begin position="299"/>
        <end position="414"/>
    </location>
</feature>
<dbReference type="AlphaFoldDB" id="A4SBC1"/>
<dbReference type="InterPro" id="IPR048343">
    <property type="entry name" value="ZW10_C"/>
</dbReference>
<name>A4SBC1_OSTLU</name>
<dbReference type="GO" id="GO:0006888">
    <property type="term" value="P:endoplasmic reticulum to Golgi vesicle-mediated transport"/>
    <property type="evidence" value="ECO:0007669"/>
    <property type="project" value="TreeGrafter"/>
</dbReference>
<dbReference type="EMBL" id="CP000600">
    <property type="protein sequence ID" value="ABP01066.1"/>
    <property type="molecule type" value="Genomic_DNA"/>
</dbReference>
<evidence type="ECO:0000313" key="4">
    <source>
        <dbReference type="EMBL" id="ABP01066.1"/>
    </source>
</evidence>
<dbReference type="InterPro" id="IPR055148">
    <property type="entry name" value="ZW10_C_2"/>
</dbReference>
<keyword evidence="5" id="KW-1185">Reference proteome</keyword>
<dbReference type="OMA" id="CHHLANR"/>
<protein>
    <submittedName>
        <fullName evidence="4">Uncharacterized protein</fullName>
    </submittedName>
</protein>
<evidence type="ECO:0000259" key="2">
    <source>
        <dbReference type="Pfam" id="PF20666"/>
    </source>
</evidence>
<dbReference type="Gramene" id="ABP01066">
    <property type="protein sequence ID" value="ABP01066"/>
    <property type="gene ID" value="OSTLU_29556"/>
</dbReference>
<evidence type="ECO:0000259" key="3">
    <source>
        <dbReference type="Pfam" id="PF22766"/>
    </source>
</evidence>
<dbReference type="GeneID" id="5006650"/>
<dbReference type="PANTHER" id="PTHR12205:SF0">
    <property type="entry name" value="CENTROMERE_KINETOCHORE PROTEIN ZW10 HOMOLOG"/>
    <property type="match status" value="1"/>
</dbReference>
<dbReference type="PANTHER" id="PTHR12205">
    <property type="entry name" value="CENTROMERE/KINETOCHORE PROTEIN ZW10"/>
    <property type="match status" value="1"/>
</dbReference>
<sequence length="597" mass="63869">MNLGEAARAASAANVILRGEAEEEDAESDDDRGVDDEARATCERVVERVRRVVDEEVSASVVFEGSSRVSIDAARLRRACERLAEISADETRLRTSIVARALVDEFLAPMIRAGAKSVVKVVEEDGGDSLRYETATTKSVDDDSAQASLETALRWIRSKLPSEDVAKAVGVEAWGDIAKTCVNAWLSARPSERAIDRTCAVEVVASNCGFVPPPSDGAASYAGGALGPLEAEALATEMREAETRRAAVLARARELALSDDQTIVRTLGDAKTRGVGRGTGEETETSKGANNLLDGAPRTVSKATDLLAAHVDDVLQSATELDPHAHRASASLAAAAADCLDLFRACVIAARGEQLKTIHAASLVFYNDCHHLANRFSASVFARGVALERQIGRTPALIWPVEPLRALGDATRAEANNRALRELHAALDVASGFLRSAEVQVKEDIVKSIARARHVIHRVGTTSMYVLPDPIGTQDAAELALHYARRVTLEILSMEDISVEESEALTEIIGVAFASEGLVGKKGDEDAIRALLRAVGPEWQKVRELGVMLSAPLRDIATSWERGSLQKVGFTASEVRGFIGALFSETPLRAECLARIG</sequence>
<reference evidence="4 5" key="1">
    <citation type="journal article" date="2007" name="Proc. Natl. Acad. Sci. U.S.A.">
        <title>The tiny eukaryote Ostreococcus provides genomic insights into the paradox of plankton speciation.</title>
        <authorList>
            <person name="Palenik B."/>
            <person name="Grimwood J."/>
            <person name="Aerts A."/>
            <person name="Rouze P."/>
            <person name="Salamov A."/>
            <person name="Putnam N."/>
            <person name="Dupont C."/>
            <person name="Jorgensen R."/>
            <person name="Derelle E."/>
            <person name="Rombauts S."/>
            <person name="Zhou K."/>
            <person name="Otillar R."/>
            <person name="Merchant S.S."/>
            <person name="Podell S."/>
            <person name="Gaasterland T."/>
            <person name="Napoli C."/>
            <person name="Gendler K."/>
            <person name="Manuell A."/>
            <person name="Tai V."/>
            <person name="Vallon O."/>
            <person name="Piganeau G."/>
            <person name="Jancek S."/>
            <person name="Heijde M."/>
            <person name="Jabbari K."/>
            <person name="Bowler C."/>
            <person name="Lohr M."/>
            <person name="Robbens S."/>
            <person name="Werner G."/>
            <person name="Dubchak I."/>
            <person name="Pazour G.J."/>
            <person name="Ren Q."/>
            <person name="Paulsen I."/>
            <person name="Delwiche C."/>
            <person name="Schmutz J."/>
            <person name="Rokhsar D."/>
            <person name="Van de Peer Y."/>
            <person name="Moreau H."/>
            <person name="Grigoriev I.V."/>
        </authorList>
    </citation>
    <scope>NUCLEOTIDE SEQUENCE [LARGE SCALE GENOMIC DNA]</scope>
    <source>
        <strain evidence="4 5">CCE9901</strain>
    </source>
</reference>
<dbReference type="GO" id="GO:0005737">
    <property type="term" value="C:cytoplasm"/>
    <property type="evidence" value="ECO:0007669"/>
    <property type="project" value="GOC"/>
</dbReference>
<dbReference type="GO" id="GO:1990423">
    <property type="term" value="C:RZZ complex"/>
    <property type="evidence" value="ECO:0007669"/>
    <property type="project" value="TreeGrafter"/>
</dbReference>
<evidence type="ECO:0000313" key="5">
    <source>
        <dbReference type="Proteomes" id="UP000001568"/>
    </source>
</evidence>
<dbReference type="GO" id="GO:0007094">
    <property type="term" value="P:mitotic spindle assembly checkpoint signaling"/>
    <property type="evidence" value="ECO:0007669"/>
    <property type="project" value="TreeGrafter"/>
</dbReference>
<dbReference type="RefSeq" id="XP_001422749.1">
    <property type="nucleotide sequence ID" value="XM_001422712.1"/>
</dbReference>
<dbReference type="STRING" id="436017.A4SBC1"/>
<dbReference type="HOGENOM" id="CLU_457418_0_0_1"/>
<dbReference type="eggNOG" id="KOG2163">
    <property type="taxonomic scope" value="Eukaryota"/>
</dbReference>
<dbReference type="OrthoDB" id="515817at2759"/>
<feature type="compositionally biased region" description="Acidic residues" evidence="1">
    <location>
        <begin position="21"/>
        <end position="34"/>
    </location>
</feature>
<dbReference type="InterPro" id="IPR046362">
    <property type="entry name" value="Zw10/DSL1_C_sf"/>
</dbReference>
<dbReference type="KEGG" id="olu:OSTLU_29556"/>
<proteinExistence type="predicted"/>
<dbReference type="Gene3D" id="1.10.357.150">
    <property type="match status" value="1"/>
</dbReference>
<dbReference type="Pfam" id="PF22766">
    <property type="entry name" value="ZW10_C2"/>
    <property type="match status" value="1"/>
</dbReference>
<gene>
    <name evidence="4" type="ORF">OSTLU_29556</name>
</gene>
<feature type="domain" description="ZW10 C-terminal helical" evidence="3">
    <location>
        <begin position="448"/>
        <end position="596"/>
    </location>
</feature>
<feature type="region of interest" description="Disordered" evidence="1">
    <location>
        <begin position="18"/>
        <end position="38"/>
    </location>
</feature>